<dbReference type="AlphaFoldDB" id="A0A0M9A162"/>
<dbReference type="EMBL" id="KQ435768">
    <property type="protein sequence ID" value="KOX75245.1"/>
    <property type="molecule type" value="Genomic_DNA"/>
</dbReference>
<reference evidence="2 3" key="1">
    <citation type="submission" date="2015-07" db="EMBL/GenBank/DDBJ databases">
        <title>The genome of Melipona quadrifasciata.</title>
        <authorList>
            <person name="Pan H."/>
            <person name="Kapheim K."/>
        </authorList>
    </citation>
    <scope>NUCLEOTIDE SEQUENCE [LARGE SCALE GENOMIC DNA]</scope>
    <source>
        <strain evidence="2">0111107301</strain>
        <tissue evidence="2">Whole body</tissue>
    </source>
</reference>
<evidence type="ECO:0000313" key="2">
    <source>
        <dbReference type="EMBL" id="KOX75245.1"/>
    </source>
</evidence>
<evidence type="ECO:0000256" key="1">
    <source>
        <dbReference type="SAM" id="MobiDB-lite"/>
    </source>
</evidence>
<protein>
    <submittedName>
        <fullName evidence="2">Uncharacterized protein</fullName>
    </submittedName>
</protein>
<organism evidence="2 3">
    <name type="scientific">Melipona quadrifasciata</name>
    <dbReference type="NCBI Taxonomy" id="166423"/>
    <lineage>
        <taxon>Eukaryota</taxon>
        <taxon>Metazoa</taxon>
        <taxon>Ecdysozoa</taxon>
        <taxon>Arthropoda</taxon>
        <taxon>Hexapoda</taxon>
        <taxon>Insecta</taxon>
        <taxon>Pterygota</taxon>
        <taxon>Neoptera</taxon>
        <taxon>Endopterygota</taxon>
        <taxon>Hymenoptera</taxon>
        <taxon>Apocrita</taxon>
        <taxon>Aculeata</taxon>
        <taxon>Apoidea</taxon>
        <taxon>Anthophila</taxon>
        <taxon>Apidae</taxon>
        <taxon>Melipona</taxon>
    </lineage>
</organism>
<proteinExistence type="predicted"/>
<sequence length="82" mass="9131">MQVMPTMHTESPRGTADEGDFSRTHPASLTTLQQPLARVSVRTRDVATLFADIDATPSRFTRHEPTNEIVVRALSRKIADRA</sequence>
<dbReference type="Proteomes" id="UP000053105">
    <property type="component" value="Unassembled WGS sequence"/>
</dbReference>
<evidence type="ECO:0000313" key="3">
    <source>
        <dbReference type="Proteomes" id="UP000053105"/>
    </source>
</evidence>
<keyword evidence="3" id="KW-1185">Reference proteome</keyword>
<name>A0A0M9A162_9HYME</name>
<accession>A0A0M9A162</accession>
<feature type="region of interest" description="Disordered" evidence="1">
    <location>
        <begin position="1"/>
        <end position="25"/>
    </location>
</feature>
<gene>
    <name evidence="2" type="ORF">WN51_13286</name>
</gene>